<gene>
    <name evidence="2" type="ORF">GCM10009675_12780</name>
</gene>
<feature type="region of interest" description="Disordered" evidence="1">
    <location>
        <begin position="1"/>
        <end position="36"/>
    </location>
</feature>
<proteinExistence type="predicted"/>
<comment type="caution">
    <text evidence="2">The sequence shown here is derived from an EMBL/GenBank/DDBJ whole genome shotgun (WGS) entry which is preliminary data.</text>
</comment>
<evidence type="ECO:0000313" key="2">
    <source>
        <dbReference type="EMBL" id="GAA1198599.1"/>
    </source>
</evidence>
<evidence type="ECO:0000256" key="1">
    <source>
        <dbReference type="SAM" id="MobiDB-lite"/>
    </source>
</evidence>
<protein>
    <submittedName>
        <fullName evidence="2">Uncharacterized protein</fullName>
    </submittedName>
</protein>
<dbReference type="Proteomes" id="UP001500467">
    <property type="component" value="Unassembled WGS sequence"/>
</dbReference>
<organism evidence="2 3">
    <name type="scientific">Prauserella alba</name>
    <dbReference type="NCBI Taxonomy" id="176898"/>
    <lineage>
        <taxon>Bacteria</taxon>
        <taxon>Bacillati</taxon>
        <taxon>Actinomycetota</taxon>
        <taxon>Actinomycetes</taxon>
        <taxon>Pseudonocardiales</taxon>
        <taxon>Pseudonocardiaceae</taxon>
        <taxon>Prauserella</taxon>
    </lineage>
</organism>
<accession>A0ABN1V848</accession>
<dbReference type="EMBL" id="BAAALM010000005">
    <property type="protein sequence ID" value="GAA1198599.1"/>
    <property type="molecule type" value="Genomic_DNA"/>
</dbReference>
<name>A0ABN1V848_9PSEU</name>
<keyword evidence="3" id="KW-1185">Reference proteome</keyword>
<evidence type="ECO:0000313" key="3">
    <source>
        <dbReference type="Proteomes" id="UP001500467"/>
    </source>
</evidence>
<reference evidence="2 3" key="1">
    <citation type="journal article" date="2019" name="Int. J. Syst. Evol. Microbiol.">
        <title>The Global Catalogue of Microorganisms (GCM) 10K type strain sequencing project: providing services to taxonomists for standard genome sequencing and annotation.</title>
        <authorList>
            <consortium name="The Broad Institute Genomics Platform"/>
            <consortium name="The Broad Institute Genome Sequencing Center for Infectious Disease"/>
            <person name="Wu L."/>
            <person name="Ma J."/>
        </authorList>
    </citation>
    <scope>NUCLEOTIDE SEQUENCE [LARGE SCALE GENOMIC DNA]</scope>
    <source>
        <strain evidence="2 3">JCM 13022</strain>
    </source>
</reference>
<sequence length="82" mass="8465">MIQQGLQQADAVAEPAEHGALADLGRGGDGVHGQPLDAVLVGEPRGCCEQPGAIPYGIGAQSGFLADRGQREDVSLGHVHRR</sequence>